<dbReference type="AlphaFoldDB" id="A0A166GL14"/>
<feature type="compositionally biased region" description="Polar residues" evidence="1">
    <location>
        <begin position="35"/>
        <end position="47"/>
    </location>
</feature>
<sequence>MSSPVTADSKSTKFSIAFIMNELNIPPLVGRPEQEGTTPGSPQTPLTRTEPFVLDITEIVYDTSSSDSPSHILGVISKENSQGPRVPFSTKPQPNNILPDYDSAEEDDSVVVISDVEEAYLGQTSGVLCQLAVWGEQIAARDPRIHVLPRNTAIGAQRDHFGLALSEYVQRLNVPRNIRSPTGDELLSFAENFKNLLDRPAWCGGLLSVISQDVLDRSIQVTLSDENPQCLVTATALTSIILCIGVVEQNGSNLMSFEKAETTLSLLWLAKDACARCAEGILEAPNAVIPEKFVADYLRAWYVSGILVVKAYRLVFLDHISILIGVVYIRYLPTYFKDYSGIFKQALSVFTGANLEGVAPDPPTVEWLRIYHALNILDMPNLPFSGQMSEFWIQKHRLQIYNNPPWSATPYLSRIIKNSHYLFDVMANLAILNHNFCRDVAHKQFKFELNSDLVWWKYVAALKNLVASIPHWVQHSDRFRGNRVQIHCDIYSSMWHESNNTKPVPDCGACVTEACFDHRFVCSLVREPLSLDFVDDDHLLPEFSQSF</sequence>
<organism evidence="2 3">
    <name type="scientific">Sistotremastrum suecicum HHB10207 ss-3</name>
    <dbReference type="NCBI Taxonomy" id="1314776"/>
    <lineage>
        <taxon>Eukaryota</taxon>
        <taxon>Fungi</taxon>
        <taxon>Dikarya</taxon>
        <taxon>Basidiomycota</taxon>
        <taxon>Agaricomycotina</taxon>
        <taxon>Agaricomycetes</taxon>
        <taxon>Sistotremastrales</taxon>
        <taxon>Sistotremastraceae</taxon>
        <taxon>Sistotremastrum</taxon>
    </lineage>
</organism>
<feature type="region of interest" description="Disordered" evidence="1">
    <location>
        <begin position="27"/>
        <end position="48"/>
    </location>
</feature>
<evidence type="ECO:0000313" key="3">
    <source>
        <dbReference type="Proteomes" id="UP000076798"/>
    </source>
</evidence>
<proteinExistence type="predicted"/>
<evidence type="ECO:0000256" key="1">
    <source>
        <dbReference type="SAM" id="MobiDB-lite"/>
    </source>
</evidence>
<evidence type="ECO:0000313" key="2">
    <source>
        <dbReference type="EMBL" id="KZT41780.1"/>
    </source>
</evidence>
<dbReference type="Proteomes" id="UP000076798">
    <property type="component" value="Unassembled WGS sequence"/>
</dbReference>
<keyword evidence="3" id="KW-1185">Reference proteome</keyword>
<accession>A0A166GL14</accession>
<gene>
    <name evidence="2" type="ORF">SISSUDRAFT_1059101</name>
</gene>
<dbReference type="EMBL" id="KV428018">
    <property type="protein sequence ID" value="KZT41780.1"/>
    <property type="molecule type" value="Genomic_DNA"/>
</dbReference>
<protein>
    <submittedName>
        <fullName evidence="2">Uncharacterized protein</fullName>
    </submittedName>
</protein>
<reference evidence="2 3" key="1">
    <citation type="journal article" date="2016" name="Mol. Biol. Evol.">
        <title>Comparative Genomics of Early-Diverging Mushroom-Forming Fungi Provides Insights into the Origins of Lignocellulose Decay Capabilities.</title>
        <authorList>
            <person name="Nagy L.G."/>
            <person name="Riley R."/>
            <person name="Tritt A."/>
            <person name="Adam C."/>
            <person name="Daum C."/>
            <person name="Floudas D."/>
            <person name="Sun H."/>
            <person name="Yadav J.S."/>
            <person name="Pangilinan J."/>
            <person name="Larsson K.H."/>
            <person name="Matsuura K."/>
            <person name="Barry K."/>
            <person name="Labutti K."/>
            <person name="Kuo R."/>
            <person name="Ohm R.A."/>
            <person name="Bhattacharya S.S."/>
            <person name="Shirouzu T."/>
            <person name="Yoshinaga Y."/>
            <person name="Martin F.M."/>
            <person name="Grigoriev I.V."/>
            <person name="Hibbett D.S."/>
        </authorList>
    </citation>
    <scope>NUCLEOTIDE SEQUENCE [LARGE SCALE GENOMIC DNA]</scope>
    <source>
        <strain evidence="2 3">HHB10207 ss-3</strain>
    </source>
</reference>
<name>A0A166GL14_9AGAM</name>